<dbReference type="EMBL" id="JABCUR010000005">
    <property type="protein sequence ID" value="NMW65272.1"/>
    <property type="molecule type" value="Genomic_DNA"/>
</dbReference>
<name>A0A7Y0U1V6_9ACTO</name>
<proteinExistence type="predicted"/>
<comment type="caution">
    <text evidence="3">The sequence shown here is derived from an EMBL/GenBank/DDBJ whole genome shotgun (WGS) entry which is preliminary data.</text>
</comment>
<reference evidence="3 4" key="1">
    <citation type="submission" date="2020-04" db="EMBL/GenBank/DDBJ databases">
        <title>Antimicrobial susceptibility and clonality of vaginal-derived multi-drug resistant Mobiluncus isolates in China.</title>
        <authorList>
            <person name="Zhang X."/>
        </authorList>
    </citation>
    <scope>NUCLEOTIDE SEQUENCE [LARGE SCALE GENOMIC DNA]</scope>
    <source>
        <strain evidence="3 4">13</strain>
    </source>
</reference>
<feature type="compositionally biased region" description="Polar residues" evidence="1">
    <location>
        <begin position="313"/>
        <end position="324"/>
    </location>
</feature>
<keyword evidence="2" id="KW-0472">Membrane</keyword>
<evidence type="ECO:0000313" key="3">
    <source>
        <dbReference type="EMBL" id="NMW65272.1"/>
    </source>
</evidence>
<dbReference type="Proteomes" id="UP000578252">
    <property type="component" value="Unassembled WGS sequence"/>
</dbReference>
<evidence type="ECO:0000256" key="2">
    <source>
        <dbReference type="SAM" id="Phobius"/>
    </source>
</evidence>
<protein>
    <submittedName>
        <fullName evidence="3">Glycosyltransferase family 2 protein</fullName>
    </submittedName>
</protein>
<keyword evidence="2" id="KW-0812">Transmembrane</keyword>
<dbReference type="SUPFAM" id="SSF53448">
    <property type="entry name" value="Nucleotide-diphospho-sugar transferases"/>
    <property type="match status" value="1"/>
</dbReference>
<accession>A0A7Y0U1V6</accession>
<feature type="transmembrane region" description="Helical" evidence="2">
    <location>
        <begin position="356"/>
        <end position="375"/>
    </location>
</feature>
<sequence length="379" mass="41566">MRGYGVSLRYHLAIVNWLGVICPLGQAQAGGFTLFFQPEPPKGGKPNMNPTVRPNPEIRVVCVAYHSVTQVRNLLESLPAATHRRVQAVVVDNSEAPDAELQQICKTAGAAYVSRPDNPGFGVASNLGVALRVNGVASEPWVVLANPDLRFLPDSLDALLDAAVAHPQAAVVGPALVDQSGTRYPTGRSFPYFSVGIGHALFGWWWPGNPWTQAYWGRAWRGNENCTVDWVSGACQVWRRTDWRALHGFDPSFFMYFEDADLCLKARRRLGKTALLVPGVAVIHDQGASTGNVTAGTGTSCIRRNAIDAQTPLDGSNSRNTFSTPNPPVRSTPNPRALRAHHESTLIFLRHLYPQIYWRPLLALIGLGLKLRLAILRRK</sequence>
<keyword evidence="3" id="KW-0808">Transferase</keyword>
<evidence type="ECO:0000313" key="4">
    <source>
        <dbReference type="Proteomes" id="UP000578252"/>
    </source>
</evidence>
<dbReference type="InterPro" id="IPR029044">
    <property type="entry name" value="Nucleotide-diphossugar_trans"/>
</dbReference>
<keyword evidence="2" id="KW-1133">Transmembrane helix</keyword>
<dbReference type="GO" id="GO:0016740">
    <property type="term" value="F:transferase activity"/>
    <property type="evidence" value="ECO:0007669"/>
    <property type="project" value="UniProtKB-KW"/>
</dbReference>
<dbReference type="PANTHER" id="PTHR43179">
    <property type="entry name" value="RHAMNOSYLTRANSFERASE WBBL"/>
    <property type="match status" value="1"/>
</dbReference>
<evidence type="ECO:0000256" key="1">
    <source>
        <dbReference type="SAM" id="MobiDB-lite"/>
    </source>
</evidence>
<dbReference type="PANTHER" id="PTHR43179:SF7">
    <property type="entry name" value="RHAMNOSYLTRANSFERASE WBBL"/>
    <property type="match status" value="1"/>
</dbReference>
<dbReference type="AlphaFoldDB" id="A0A7Y0U1V6"/>
<dbReference type="Pfam" id="PF13641">
    <property type="entry name" value="Glyco_tranf_2_3"/>
    <property type="match status" value="1"/>
</dbReference>
<gene>
    <name evidence="3" type="ORF">HHJ78_06970</name>
</gene>
<organism evidence="3 4">
    <name type="scientific">Mobiluncus mulieris</name>
    <dbReference type="NCBI Taxonomy" id="2052"/>
    <lineage>
        <taxon>Bacteria</taxon>
        <taxon>Bacillati</taxon>
        <taxon>Actinomycetota</taxon>
        <taxon>Actinomycetes</taxon>
        <taxon>Actinomycetales</taxon>
        <taxon>Actinomycetaceae</taxon>
        <taxon>Mobiluncus</taxon>
    </lineage>
</organism>
<feature type="region of interest" description="Disordered" evidence="1">
    <location>
        <begin position="310"/>
        <end position="336"/>
    </location>
</feature>
<dbReference type="Gene3D" id="3.90.550.10">
    <property type="entry name" value="Spore Coat Polysaccharide Biosynthesis Protein SpsA, Chain A"/>
    <property type="match status" value="1"/>
</dbReference>